<comment type="caution">
    <text evidence="7">The sequence shown here is derived from an EMBL/GenBank/DDBJ whole genome shotgun (WGS) entry which is preliminary data.</text>
</comment>
<accession>A0A835BVN6</accession>
<dbReference type="SUPFAM" id="SSF54171">
    <property type="entry name" value="DNA-binding domain"/>
    <property type="match status" value="1"/>
</dbReference>
<dbReference type="PROSITE" id="PS51032">
    <property type="entry name" value="AP2_ERF"/>
    <property type="match status" value="1"/>
</dbReference>
<evidence type="ECO:0000256" key="5">
    <source>
        <dbReference type="ARBA" id="ARBA00023242"/>
    </source>
</evidence>
<gene>
    <name evidence="7" type="ORF">HU200_026860</name>
</gene>
<evidence type="ECO:0000256" key="3">
    <source>
        <dbReference type="ARBA" id="ARBA00023125"/>
    </source>
</evidence>
<evidence type="ECO:0000259" key="6">
    <source>
        <dbReference type="PROSITE" id="PS51032"/>
    </source>
</evidence>
<dbReference type="CDD" id="cd00018">
    <property type="entry name" value="AP2"/>
    <property type="match status" value="1"/>
</dbReference>
<proteinExistence type="predicted"/>
<reference evidence="7" key="1">
    <citation type="submission" date="2020-07" db="EMBL/GenBank/DDBJ databases">
        <title>Genome sequence and genetic diversity analysis of an under-domesticated orphan crop, white fonio (Digitaria exilis).</title>
        <authorList>
            <person name="Bennetzen J.L."/>
            <person name="Chen S."/>
            <person name="Ma X."/>
            <person name="Wang X."/>
            <person name="Yssel A.E.J."/>
            <person name="Chaluvadi S.R."/>
            <person name="Johnson M."/>
            <person name="Gangashetty P."/>
            <person name="Hamidou F."/>
            <person name="Sanogo M.D."/>
            <person name="Zwaenepoel A."/>
            <person name="Wallace J."/>
            <person name="Van De Peer Y."/>
            <person name="Van Deynze A."/>
        </authorList>
    </citation>
    <scope>NUCLEOTIDE SEQUENCE</scope>
    <source>
        <tissue evidence="7">Leaves</tissue>
    </source>
</reference>
<evidence type="ECO:0000256" key="1">
    <source>
        <dbReference type="ARBA" id="ARBA00004123"/>
    </source>
</evidence>
<dbReference type="GO" id="GO:0005634">
    <property type="term" value="C:nucleus"/>
    <property type="evidence" value="ECO:0007669"/>
    <property type="project" value="UniProtKB-SubCell"/>
</dbReference>
<dbReference type="AlphaFoldDB" id="A0A835BVN6"/>
<dbReference type="FunFam" id="3.30.730.10:FF:000001">
    <property type="entry name" value="Ethylene-responsive transcription factor 2"/>
    <property type="match status" value="1"/>
</dbReference>
<dbReference type="PRINTS" id="PR00367">
    <property type="entry name" value="ETHRSPELEMNT"/>
</dbReference>
<dbReference type="EMBL" id="JACEFO010001730">
    <property type="protein sequence ID" value="KAF8715900.1"/>
    <property type="molecule type" value="Genomic_DNA"/>
</dbReference>
<dbReference type="InterPro" id="IPR016177">
    <property type="entry name" value="DNA-bd_dom_sf"/>
</dbReference>
<organism evidence="7 8">
    <name type="scientific">Digitaria exilis</name>
    <dbReference type="NCBI Taxonomy" id="1010633"/>
    <lineage>
        <taxon>Eukaryota</taxon>
        <taxon>Viridiplantae</taxon>
        <taxon>Streptophyta</taxon>
        <taxon>Embryophyta</taxon>
        <taxon>Tracheophyta</taxon>
        <taxon>Spermatophyta</taxon>
        <taxon>Magnoliopsida</taxon>
        <taxon>Liliopsida</taxon>
        <taxon>Poales</taxon>
        <taxon>Poaceae</taxon>
        <taxon>PACMAD clade</taxon>
        <taxon>Panicoideae</taxon>
        <taxon>Panicodae</taxon>
        <taxon>Paniceae</taxon>
        <taxon>Anthephorinae</taxon>
        <taxon>Digitaria</taxon>
    </lineage>
</organism>
<keyword evidence="3" id="KW-0238">DNA-binding</keyword>
<dbReference type="PANTHER" id="PTHR31677:SF215">
    <property type="entry name" value="OS05G0497300 PROTEIN"/>
    <property type="match status" value="1"/>
</dbReference>
<evidence type="ECO:0000313" key="7">
    <source>
        <dbReference type="EMBL" id="KAF8715900.1"/>
    </source>
</evidence>
<dbReference type="InterPro" id="IPR001471">
    <property type="entry name" value="AP2/ERF_dom"/>
</dbReference>
<evidence type="ECO:0000313" key="8">
    <source>
        <dbReference type="Proteomes" id="UP000636709"/>
    </source>
</evidence>
<protein>
    <recommendedName>
        <fullName evidence="6">AP2/ERF domain-containing protein</fullName>
    </recommendedName>
</protein>
<dbReference type="GO" id="GO:0003677">
    <property type="term" value="F:DNA binding"/>
    <property type="evidence" value="ECO:0007669"/>
    <property type="project" value="UniProtKB-KW"/>
</dbReference>
<dbReference type="InterPro" id="IPR036955">
    <property type="entry name" value="AP2/ERF_dom_sf"/>
</dbReference>
<dbReference type="GO" id="GO:0003700">
    <property type="term" value="F:DNA-binding transcription factor activity"/>
    <property type="evidence" value="ECO:0007669"/>
    <property type="project" value="InterPro"/>
</dbReference>
<sequence>MAPRTSEKTMAQAAAAAATGLALGVSGGAHYRGVRKRPWGRYAAEIRDPAKKSRVWLGTFDTAEEAARAYDAAAREYRGAKAKTNFPFHSSSSSMPPVATAAAAANTGATRSGDSSGVESFGSDVQAAPMQAMPIPPALELDLFRRAAAADTASGVRFPFTSYPAAAHHPYYFFSQAAAAAAAGCHMQLKLASTAVTVAAVAQSDSDSSSIVDLSPSPLAAVSAKKASAFDLDLNCPPPAEAEA</sequence>
<keyword evidence="2" id="KW-0805">Transcription regulation</keyword>
<comment type="subcellular location">
    <subcellularLocation>
        <location evidence="1">Nucleus</location>
    </subcellularLocation>
</comment>
<evidence type="ECO:0000256" key="2">
    <source>
        <dbReference type="ARBA" id="ARBA00023015"/>
    </source>
</evidence>
<keyword evidence="4" id="KW-0804">Transcription</keyword>
<dbReference type="Pfam" id="PF00847">
    <property type="entry name" value="AP2"/>
    <property type="match status" value="1"/>
</dbReference>
<dbReference type="PANTHER" id="PTHR31677">
    <property type="entry name" value="AP2 DOMAIN CLASS TRANSCRIPTION FACTOR"/>
    <property type="match status" value="1"/>
</dbReference>
<keyword evidence="8" id="KW-1185">Reference proteome</keyword>
<name>A0A835BVN6_9POAL</name>
<dbReference type="OrthoDB" id="1931494at2759"/>
<dbReference type="Gene3D" id="3.30.730.10">
    <property type="entry name" value="AP2/ERF domain"/>
    <property type="match status" value="1"/>
</dbReference>
<dbReference type="SMART" id="SM00380">
    <property type="entry name" value="AP2"/>
    <property type="match status" value="1"/>
</dbReference>
<keyword evidence="5" id="KW-0539">Nucleus</keyword>
<evidence type="ECO:0000256" key="4">
    <source>
        <dbReference type="ARBA" id="ARBA00023163"/>
    </source>
</evidence>
<dbReference type="Proteomes" id="UP000636709">
    <property type="component" value="Unassembled WGS sequence"/>
</dbReference>
<feature type="domain" description="AP2/ERF" evidence="6">
    <location>
        <begin position="30"/>
        <end position="87"/>
    </location>
</feature>